<dbReference type="InterPro" id="IPR001296">
    <property type="entry name" value="Glyco_trans_1"/>
</dbReference>
<dbReference type="GO" id="GO:0016757">
    <property type="term" value="F:glycosyltransferase activity"/>
    <property type="evidence" value="ECO:0007669"/>
    <property type="project" value="InterPro"/>
</dbReference>
<reference evidence="2 3" key="1">
    <citation type="submission" date="2016-10" db="EMBL/GenBank/DDBJ databases">
        <authorList>
            <person name="de Groot N.N."/>
        </authorList>
    </citation>
    <scope>NUCLEOTIDE SEQUENCE [LARGE SCALE GENOMIC DNA]</scope>
    <source>
        <strain evidence="2 3">DSM 1283</strain>
    </source>
</reference>
<feature type="domain" description="Glycosyl transferase family 1" evidence="1">
    <location>
        <begin position="206"/>
        <end position="362"/>
    </location>
</feature>
<dbReference type="STRING" id="1527.SAMN04489757_10935"/>
<evidence type="ECO:0000259" key="1">
    <source>
        <dbReference type="Pfam" id="PF00534"/>
    </source>
</evidence>
<keyword evidence="2" id="KW-0808">Transferase</keyword>
<dbReference type="RefSeq" id="WP_170847914.1">
    <property type="nucleotide sequence ID" value="NZ_BAABFM010000073.1"/>
</dbReference>
<dbReference type="Pfam" id="PF00534">
    <property type="entry name" value="Glycos_transf_1"/>
    <property type="match status" value="1"/>
</dbReference>
<dbReference type="EMBL" id="FOWD01000009">
    <property type="protein sequence ID" value="SFO10261.1"/>
    <property type="molecule type" value="Genomic_DNA"/>
</dbReference>
<dbReference type="SUPFAM" id="SSF53756">
    <property type="entry name" value="UDP-Glycosyltransferase/glycogen phosphorylase"/>
    <property type="match status" value="1"/>
</dbReference>
<accession>A0A1I5EGQ5</accession>
<evidence type="ECO:0000313" key="2">
    <source>
        <dbReference type="EMBL" id="SFO10261.1"/>
    </source>
</evidence>
<proteinExistence type="predicted"/>
<dbReference type="Proteomes" id="UP000198806">
    <property type="component" value="Unassembled WGS sequence"/>
</dbReference>
<protein>
    <submittedName>
        <fullName evidence="2">Glycosyltransferase involved in cell wall bisynthesis</fullName>
    </submittedName>
</protein>
<dbReference type="AlphaFoldDB" id="A0A1I5EGQ5"/>
<evidence type="ECO:0000313" key="3">
    <source>
        <dbReference type="Proteomes" id="UP000198806"/>
    </source>
</evidence>
<keyword evidence="3" id="KW-1185">Reference proteome</keyword>
<name>A0A1I5EGQ5_9FIRM</name>
<sequence>MEKPSLLYVSPFWPKKSGISEYSEALISGLAVYFEITLVIDNYKIENNEVNKKYRVIQYNKEIKYDEYNYIIYNFGNNPEYHGYMYDMIQKYPGYVILHDYILYYLFVGYYANKNMLFQKIYEIEGCYGIQIVKNSLKNYDNNDLLRHKQIASLLPMNKEVIEKAKGVIVHSEYTNNIIKKNYSGINTLVIHLVKCETENFDDKLFLHNKLGIGKNEKIIGSVGFIAETKQNELACLAIKKYNDTHNEKIHYVMIGEGNYVDYLLDDYIHKTGFINNKDFFKAINSCSIILNLRYPYNGESSATLIQCMDIGIPCVVTNIGWFSEIPNNSVIKVPVKISIDELCDKLDEIIQSNLDVLVYNAKKYVKDFCIPEKVAKSIYDFLL</sequence>
<organism evidence="2 3">
    <name type="scientific">Anaerocolumna aminovalerica</name>
    <dbReference type="NCBI Taxonomy" id="1527"/>
    <lineage>
        <taxon>Bacteria</taxon>
        <taxon>Bacillati</taxon>
        <taxon>Bacillota</taxon>
        <taxon>Clostridia</taxon>
        <taxon>Lachnospirales</taxon>
        <taxon>Lachnospiraceae</taxon>
        <taxon>Anaerocolumna</taxon>
    </lineage>
</organism>
<dbReference type="Gene3D" id="3.40.50.2000">
    <property type="entry name" value="Glycogen Phosphorylase B"/>
    <property type="match status" value="1"/>
</dbReference>
<gene>
    <name evidence="2" type="ORF">SAMN04489757_10935</name>
</gene>